<name>A0A4S4N2M6_9APHY</name>
<organism evidence="1 2">
    <name type="scientific">Antrodiella citrinella</name>
    <dbReference type="NCBI Taxonomy" id="2447956"/>
    <lineage>
        <taxon>Eukaryota</taxon>
        <taxon>Fungi</taxon>
        <taxon>Dikarya</taxon>
        <taxon>Basidiomycota</taxon>
        <taxon>Agaricomycotina</taxon>
        <taxon>Agaricomycetes</taxon>
        <taxon>Polyporales</taxon>
        <taxon>Steccherinaceae</taxon>
        <taxon>Antrodiella</taxon>
    </lineage>
</organism>
<dbReference type="EMBL" id="SGPM01000018">
    <property type="protein sequence ID" value="THH32615.1"/>
    <property type="molecule type" value="Genomic_DNA"/>
</dbReference>
<evidence type="ECO:0000313" key="2">
    <source>
        <dbReference type="Proteomes" id="UP000308730"/>
    </source>
</evidence>
<comment type="caution">
    <text evidence="1">The sequence shown here is derived from an EMBL/GenBank/DDBJ whole genome shotgun (WGS) entry which is preliminary data.</text>
</comment>
<proteinExistence type="predicted"/>
<keyword evidence="2" id="KW-1185">Reference proteome</keyword>
<evidence type="ECO:0000313" key="1">
    <source>
        <dbReference type="EMBL" id="THH32615.1"/>
    </source>
</evidence>
<sequence length="139" mass="14887">MPIGVFPPKAPEQPTAPTSQSTLELAKTLKCNGIITVAPFVEEWAHDDEAIQAIAKFSLVSYAGATSLSSFATDTFASAGAHLIPSNDCCVSYHAGVMFYNWNSTENDDDESLDLPEVDNPLIFALQKHSILGGKRLGT</sequence>
<protein>
    <submittedName>
        <fullName evidence="1">Uncharacterized protein</fullName>
    </submittedName>
</protein>
<gene>
    <name evidence="1" type="ORF">EUX98_g1553</name>
</gene>
<reference evidence="1 2" key="1">
    <citation type="submission" date="2019-02" db="EMBL/GenBank/DDBJ databases">
        <title>Genome sequencing of the rare red list fungi Antrodiella citrinella (Flaviporus citrinellus).</title>
        <authorList>
            <person name="Buettner E."/>
            <person name="Kellner H."/>
        </authorList>
    </citation>
    <scope>NUCLEOTIDE SEQUENCE [LARGE SCALE GENOMIC DNA]</scope>
    <source>
        <strain evidence="1 2">DSM 108506</strain>
    </source>
</reference>
<accession>A0A4S4N2M6</accession>
<dbReference type="AlphaFoldDB" id="A0A4S4N2M6"/>
<dbReference type="Proteomes" id="UP000308730">
    <property type="component" value="Unassembled WGS sequence"/>
</dbReference>